<dbReference type="Gene3D" id="1.25.40.10">
    <property type="entry name" value="Tetratricopeptide repeat domain"/>
    <property type="match status" value="1"/>
</dbReference>
<evidence type="ECO:0000256" key="1">
    <source>
        <dbReference type="SAM" id="MobiDB-lite"/>
    </source>
</evidence>
<evidence type="ECO:0000313" key="3">
    <source>
        <dbReference type="EMBL" id="WFP05797.1"/>
    </source>
</evidence>
<evidence type="ECO:0000313" key="4">
    <source>
        <dbReference type="Proteomes" id="UP001214170"/>
    </source>
</evidence>
<gene>
    <name evidence="3" type="ORF">P8T11_15785</name>
</gene>
<keyword evidence="4" id="KW-1185">Reference proteome</keyword>
<dbReference type="Proteomes" id="UP001214170">
    <property type="component" value="Chromosome"/>
</dbReference>
<dbReference type="RefSeq" id="WP_268081071.1">
    <property type="nucleotide sequence ID" value="NZ_CP106885.1"/>
</dbReference>
<dbReference type="EMBL" id="CP121261">
    <property type="protein sequence ID" value="WFP05797.1"/>
    <property type="molecule type" value="Genomic_DNA"/>
</dbReference>
<proteinExistence type="predicted"/>
<keyword evidence="2" id="KW-0732">Signal</keyword>
<organism evidence="3 4">
    <name type="scientific">Achromobacter spanius</name>
    <dbReference type="NCBI Taxonomy" id="217203"/>
    <lineage>
        <taxon>Bacteria</taxon>
        <taxon>Pseudomonadati</taxon>
        <taxon>Pseudomonadota</taxon>
        <taxon>Betaproteobacteria</taxon>
        <taxon>Burkholderiales</taxon>
        <taxon>Alcaligenaceae</taxon>
        <taxon>Achromobacter</taxon>
    </lineage>
</organism>
<evidence type="ECO:0008006" key="5">
    <source>
        <dbReference type="Google" id="ProtNLM"/>
    </source>
</evidence>
<name>A0ABY8GMA9_9BURK</name>
<feature type="chain" id="PRO_5046526814" description="PEP-CTERM system TPR-repeat lipoprotein" evidence="2">
    <location>
        <begin position="28"/>
        <end position="469"/>
    </location>
</feature>
<sequence>MTFPMQHPFTPLLLAAAALLMPTGAQADVTAASSATPPPGMAQYGVGPHGQSLTLTLLNNRDSAPAPNTPYRLFLTGKQDAIRNTPSQDGILHGTTDAEGRTAWVWTDKAFQPEDFTLIRRVGDGPWGHFFQLHSSGNDKEPVPAWPYILTMHQRWGEQWVDLGYTTRQGATAYFSHNVPAASLSLSIDAPVTDNRACFDELDAINRKFSQNDAAGAQQLIQTMQCADTLRQQLDLAQLLLMVGRQDDARHWLMQSRKWRFPESFAPVETPLLSDRLGLERLLGMPDLALADAQTLQRRQTKPGRPPRASDTDWPNDIAYYLADFPDYLPQAEEEARRSIRLWGPNPYNQGTLGWILSLRGDTEEGLRLMRASYREISRNEEIVADYGLALWRNGQPEQATRLWDEAQAQCVWGRRLYAAMREAQYDDHPYFQPSDSDAVQAYRQRCDGPRIKRKTVTIGPALPPAPAA</sequence>
<dbReference type="InterPro" id="IPR011990">
    <property type="entry name" value="TPR-like_helical_dom_sf"/>
</dbReference>
<protein>
    <recommendedName>
        <fullName evidence="5">PEP-CTERM system TPR-repeat lipoprotein</fullName>
    </recommendedName>
</protein>
<dbReference type="SUPFAM" id="SSF48452">
    <property type="entry name" value="TPR-like"/>
    <property type="match status" value="1"/>
</dbReference>
<feature type="region of interest" description="Disordered" evidence="1">
    <location>
        <begin position="296"/>
        <end position="315"/>
    </location>
</feature>
<evidence type="ECO:0000256" key="2">
    <source>
        <dbReference type="SAM" id="SignalP"/>
    </source>
</evidence>
<reference evidence="3 4" key="1">
    <citation type="submission" date="2023-03" db="EMBL/GenBank/DDBJ databases">
        <title>Achromobacter spanius LIG8.</title>
        <authorList>
            <person name="Shrestha S."/>
        </authorList>
    </citation>
    <scope>NUCLEOTIDE SEQUENCE [LARGE SCALE GENOMIC DNA]</scope>
    <source>
        <strain evidence="3 4">LIG8</strain>
    </source>
</reference>
<feature type="signal peptide" evidence="2">
    <location>
        <begin position="1"/>
        <end position="27"/>
    </location>
</feature>
<accession>A0ABY8GMA9</accession>